<feature type="compositionally biased region" description="Basic and acidic residues" evidence="12">
    <location>
        <begin position="444"/>
        <end position="459"/>
    </location>
</feature>
<dbReference type="SUPFAM" id="SSF81321">
    <property type="entry name" value="Family A G protein-coupled receptor-like"/>
    <property type="match status" value="1"/>
</dbReference>
<evidence type="ECO:0000256" key="11">
    <source>
        <dbReference type="RuleBase" id="RU000688"/>
    </source>
</evidence>
<feature type="transmembrane region" description="Helical" evidence="13">
    <location>
        <begin position="38"/>
        <end position="59"/>
    </location>
</feature>
<dbReference type="CDD" id="cd15374">
    <property type="entry name" value="7tmA_P2Y4"/>
    <property type="match status" value="1"/>
</dbReference>
<feature type="transmembrane region" description="Helical" evidence="13">
    <location>
        <begin position="242"/>
        <end position="262"/>
    </location>
</feature>
<feature type="compositionally biased region" description="Basic residues" evidence="12">
    <location>
        <begin position="460"/>
        <end position="472"/>
    </location>
</feature>
<dbReference type="InterPro" id="IPR017452">
    <property type="entry name" value="GPCR_Rhodpsn_7TM"/>
</dbReference>
<evidence type="ECO:0000256" key="3">
    <source>
        <dbReference type="ARBA" id="ARBA00022475"/>
    </source>
</evidence>
<proteinExistence type="inferred from homology"/>
<evidence type="ECO:0000256" key="13">
    <source>
        <dbReference type="SAM" id="Phobius"/>
    </source>
</evidence>
<feature type="transmembrane region" description="Helical" evidence="13">
    <location>
        <begin position="149"/>
        <end position="172"/>
    </location>
</feature>
<keyword evidence="3" id="KW-1003">Cell membrane</keyword>
<keyword evidence="6 11" id="KW-0297">G-protein coupled receptor</keyword>
<dbReference type="EMBL" id="WNYA01000010">
    <property type="protein sequence ID" value="KAG8554029.1"/>
    <property type="molecule type" value="Genomic_DNA"/>
</dbReference>
<evidence type="ECO:0000256" key="1">
    <source>
        <dbReference type="ARBA" id="ARBA00004651"/>
    </source>
</evidence>
<dbReference type="GO" id="GO:0030321">
    <property type="term" value="P:transepithelial chloride transport"/>
    <property type="evidence" value="ECO:0007669"/>
    <property type="project" value="InterPro"/>
</dbReference>
<dbReference type="PRINTS" id="PR00237">
    <property type="entry name" value="GPCRRHODOPSN"/>
</dbReference>
<feature type="transmembrane region" description="Helical" evidence="13">
    <location>
        <begin position="198"/>
        <end position="221"/>
    </location>
</feature>
<dbReference type="Proteomes" id="UP000824782">
    <property type="component" value="Unassembled WGS sequence"/>
</dbReference>
<comment type="similarity">
    <text evidence="11">Belongs to the G-protein coupled receptor 1 family.</text>
</comment>
<name>A0AAV6ZY41_ENGPU</name>
<evidence type="ECO:0000256" key="5">
    <source>
        <dbReference type="ARBA" id="ARBA00022989"/>
    </source>
</evidence>
<feature type="transmembrane region" description="Helical" evidence="13">
    <location>
        <begin position="71"/>
        <end position="91"/>
    </location>
</feature>
<evidence type="ECO:0000313" key="16">
    <source>
        <dbReference type="Proteomes" id="UP000824782"/>
    </source>
</evidence>
<dbReference type="PRINTS" id="PR01157">
    <property type="entry name" value="P2YPURNOCPTR"/>
</dbReference>
<evidence type="ECO:0000256" key="2">
    <source>
        <dbReference type="ARBA" id="ARBA00021864"/>
    </source>
</evidence>
<dbReference type="FunFam" id="1.20.1070.10:FF:000017">
    <property type="entry name" value="lysophosphatidic acid receptor 4"/>
    <property type="match status" value="1"/>
</dbReference>
<keyword evidence="8" id="KW-1015">Disulfide bond</keyword>
<dbReference type="Pfam" id="PF00001">
    <property type="entry name" value="7tm_1"/>
    <property type="match status" value="1"/>
</dbReference>
<evidence type="ECO:0000256" key="9">
    <source>
        <dbReference type="ARBA" id="ARBA00023170"/>
    </source>
</evidence>
<evidence type="ECO:0000256" key="4">
    <source>
        <dbReference type="ARBA" id="ARBA00022692"/>
    </source>
</evidence>
<comment type="caution">
    <text evidence="15">The sequence shown here is derived from an EMBL/GenBank/DDBJ whole genome shotgun (WGS) entry which is preliminary data.</text>
</comment>
<feature type="region of interest" description="Disordered" evidence="12">
    <location>
        <begin position="441"/>
        <end position="472"/>
    </location>
</feature>
<protein>
    <recommendedName>
        <fullName evidence="2">P2Y purinoceptor 4</fullName>
    </recommendedName>
</protein>
<evidence type="ECO:0000256" key="6">
    <source>
        <dbReference type="ARBA" id="ARBA00023040"/>
    </source>
</evidence>
<feature type="transmembrane region" description="Helical" evidence="13">
    <location>
        <begin position="111"/>
        <end position="129"/>
    </location>
</feature>
<dbReference type="InterPro" id="IPR000018">
    <property type="entry name" value="P2Y4"/>
</dbReference>
<evidence type="ECO:0000256" key="10">
    <source>
        <dbReference type="ARBA" id="ARBA00023224"/>
    </source>
</evidence>
<organism evidence="15 16">
    <name type="scientific">Engystomops pustulosus</name>
    <name type="common">Tungara frog</name>
    <name type="synonym">Physalaemus pustulosus</name>
    <dbReference type="NCBI Taxonomy" id="76066"/>
    <lineage>
        <taxon>Eukaryota</taxon>
        <taxon>Metazoa</taxon>
        <taxon>Chordata</taxon>
        <taxon>Craniata</taxon>
        <taxon>Vertebrata</taxon>
        <taxon>Euteleostomi</taxon>
        <taxon>Amphibia</taxon>
        <taxon>Batrachia</taxon>
        <taxon>Anura</taxon>
        <taxon>Neobatrachia</taxon>
        <taxon>Hyloidea</taxon>
        <taxon>Leptodactylidae</taxon>
        <taxon>Leiuperinae</taxon>
        <taxon>Engystomops</taxon>
    </lineage>
</organism>
<reference evidence="15" key="1">
    <citation type="thesis" date="2020" institute="ProQuest LLC" country="789 East Eisenhower Parkway, Ann Arbor, MI, USA">
        <title>Comparative Genomics and Chromosome Evolution.</title>
        <authorList>
            <person name="Mudd A.B."/>
        </authorList>
    </citation>
    <scope>NUCLEOTIDE SEQUENCE</scope>
    <source>
        <strain evidence="15">237g6f4</strain>
        <tissue evidence="15">Blood</tissue>
    </source>
</reference>
<accession>A0AAV6ZY41</accession>
<dbReference type="PANTHER" id="PTHR24231">
    <property type="entry name" value="PURINOCEPTOR-RELATED G-PROTEIN COUPLED RECEPTOR"/>
    <property type="match status" value="1"/>
</dbReference>
<dbReference type="Gene3D" id="1.20.1070.10">
    <property type="entry name" value="Rhodopsin 7-helix transmembrane proteins"/>
    <property type="match status" value="1"/>
</dbReference>
<feature type="compositionally biased region" description="Basic and acidic residues" evidence="12">
    <location>
        <begin position="367"/>
        <end position="408"/>
    </location>
</feature>
<keyword evidence="9 11" id="KW-0675">Receptor</keyword>
<keyword evidence="16" id="KW-1185">Reference proteome</keyword>
<keyword evidence="5 13" id="KW-1133">Transmembrane helix</keyword>
<feature type="domain" description="G-protein coupled receptors family 1 profile" evidence="14">
    <location>
        <begin position="50"/>
        <end position="305"/>
    </location>
</feature>
<sequence>MDHFHTPTPQPSIFQQNEANQTNFCIFNEEFKFFLLPVSYSAVLILGLPLNLTAIWIFFSKMRPWSPTTVYMFNLALSDTLYLLSLPTLIYYYADRNNWPFGEPLCKFVRFLFYTNLYCSILFLTCISVHRYMGVCHPLFTLQRMKARYAYIMCAGVWLSVSACLVPNIIFVTVSPRGNDTLCHDTTRPEEFENYVEYSTAVMSLLFGVPCLVIAICYGLMARELMKPSGCRRTLPSYKKRSIKTIVVVLTVFVICFLPFHITRTMYYYFRLLDAECQLLNVINLLYKITRPLASANSCFDPILYFLASENYQKRLTATLTKLSCACLRCLQVRRSGPLLHRKRTSLAVISAESNKANGSLGNLLAVKEEEKQVTDTEEGKRKQRMSDHSAKETTKKPRTDKKQKDNMGKAIESKTYAMLTTAGDVHKKEESACMETINVTHGQKIDSKNHGNEHEQKLERKKRTGKARGHRSLRRMISIEEPSHKSLDENSCEVDIVSSWNLLGSIHQEAQCVWSNAEEYTAAERTLQSLPNM</sequence>
<dbReference type="PROSITE" id="PS50262">
    <property type="entry name" value="G_PROTEIN_RECEP_F1_2"/>
    <property type="match status" value="1"/>
</dbReference>
<evidence type="ECO:0000256" key="8">
    <source>
        <dbReference type="ARBA" id="ARBA00023157"/>
    </source>
</evidence>
<dbReference type="GO" id="GO:0005886">
    <property type="term" value="C:plasma membrane"/>
    <property type="evidence" value="ECO:0007669"/>
    <property type="project" value="UniProtKB-SubCell"/>
</dbReference>
<dbReference type="PRINTS" id="PR01066">
    <property type="entry name" value="P2Y4PRNOCPTR"/>
</dbReference>
<feature type="region of interest" description="Disordered" evidence="12">
    <location>
        <begin position="361"/>
        <end position="414"/>
    </location>
</feature>
<comment type="subcellular location">
    <subcellularLocation>
        <location evidence="1">Cell membrane</location>
        <topology evidence="1">Multi-pass membrane protein</topology>
    </subcellularLocation>
</comment>
<dbReference type="PANTHER" id="PTHR24231:SF21">
    <property type="entry name" value="P2Y PURINOCEPTOR 4"/>
    <property type="match status" value="1"/>
</dbReference>
<keyword evidence="7 13" id="KW-0472">Membrane</keyword>
<keyword evidence="4 11" id="KW-0812">Transmembrane</keyword>
<dbReference type="GO" id="GO:0045028">
    <property type="term" value="F:G protein-coupled purinergic nucleotide receptor activity"/>
    <property type="evidence" value="ECO:0007669"/>
    <property type="project" value="InterPro"/>
</dbReference>
<evidence type="ECO:0000259" key="14">
    <source>
        <dbReference type="PROSITE" id="PS50262"/>
    </source>
</evidence>
<dbReference type="AlphaFoldDB" id="A0AAV6ZY41"/>
<evidence type="ECO:0000313" key="15">
    <source>
        <dbReference type="EMBL" id="KAG8554029.1"/>
    </source>
</evidence>
<dbReference type="GO" id="GO:0045030">
    <property type="term" value="F:G protein-coupled UTP receptor activity"/>
    <property type="evidence" value="ECO:0007669"/>
    <property type="project" value="TreeGrafter"/>
</dbReference>
<evidence type="ECO:0000256" key="12">
    <source>
        <dbReference type="SAM" id="MobiDB-lite"/>
    </source>
</evidence>
<evidence type="ECO:0000256" key="7">
    <source>
        <dbReference type="ARBA" id="ARBA00023136"/>
    </source>
</evidence>
<keyword evidence="10 11" id="KW-0807">Transducer</keyword>
<dbReference type="PROSITE" id="PS00237">
    <property type="entry name" value="G_PROTEIN_RECEP_F1_1"/>
    <property type="match status" value="1"/>
</dbReference>
<gene>
    <name evidence="15" type="ORF">GDO81_003637</name>
</gene>
<dbReference type="InterPro" id="IPR000276">
    <property type="entry name" value="GPCR_Rhodpsn"/>
</dbReference>